<proteinExistence type="predicted"/>
<protein>
    <submittedName>
        <fullName evidence="2">Spo0E family sporulation regulatory protein-aspartic acid phosphatase</fullName>
    </submittedName>
</protein>
<feature type="coiled-coil region" evidence="1">
    <location>
        <begin position="1"/>
        <end position="35"/>
    </location>
</feature>
<accession>A0A937FFJ7</accession>
<dbReference type="InterPro" id="IPR037208">
    <property type="entry name" value="Spo0E-like_sf"/>
</dbReference>
<evidence type="ECO:0000256" key="1">
    <source>
        <dbReference type="SAM" id="Coils"/>
    </source>
</evidence>
<dbReference type="GO" id="GO:0043937">
    <property type="term" value="P:regulation of sporulation"/>
    <property type="evidence" value="ECO:0007669"/>
    <property type="project" value="InterPro"/>
</dbReference>
<sequence length="53" mass="6268">MSEAEDLLKDIETLREQLENTIKQKQENLINFEVISVSRMLNSLLNKYNETIK</sequence>
<dbReference type="InterPro" id="IPR036638">
    <property type="entry name" value="HLH_DNA-bd_sf"/>
</dbReference>
<dbReference type="Gene3D" id="4.10.280.10">
    <property type="entry name" value="Helix-loop-helix DNA-binding domain"/>
    <property type="match status" value="1"/>
</dbReference>
<gene>
    <name evidence="2" type="ORF">JK634_14725</name>
</gene>
<organism evidence="2 3">
    <name type="scientific">Clostridium paridis</name>
    <dbReference type="NCBI Taxonomy" id="2803863"/>
    <lineage>
        <taxon>Bacteria</taxon>
        <taxon>Bacillati</taxon>
        <taxon>Bacillota</taxon>
        <taxon>Clostridia</taxon>
        <taxon>Eubacteriales</taxon>
        <taxon>Clostridiaceae</taxon>
        <taxon>Clostridium</taxon>
    </lineage>
</organism>
<dbReference type="Pfam" id="PF09388">
    <property type="entry name" value="SpoOE-like"/>
    <property type="match status" value="1"/>
</dbReference>
<dbReference type="Proteomes" id="UP000623681">
    <property type="component" value="Unassembled WGS sequence"/>
</dbReference>
<reference evidence="2" key="1">
    <citation type="submission" date="2021-01" db="EMBL/GenBank/DDBJ databases">
        <title>Genome public.</title>
        <authorList>
            <person name="Liu C."/>
            <person name="Sun Q."/>
        </authorList>
    </citation>
    <scope>NUCLEOTIDE SEQUENCE</scope>
    <source>
        <strain evidence="2">YIM B02565</strain>
    </source>
</reference>
<evidence type="ECO:0000313" key="2">
    <source>
        <dbReference type="EMBL" id="MBL4933065.1"/>
    </source>
</evidence>
<dbReference type="SUPFAM" id="SSF140500">
    <property type="entry name" value="BAS1536-like"/>
    <property type="match status" value="1"/>
</dbReference>
<dbReference type="EMBL" id="JAESWA010000023">
    <property type="protein sequence ID" value="MBL4933065.1"/>
    <property type="molecule type" value="Genomic_DNA"/>
</dbReference>
<dbReference type="AlphaFoldDB" id="A0A937FFJ7"/>
<evidence type="ECO:0000313" key="3">
    <source>
        <dbReference type="Proteomes" id="UP000623681"/>
    </source>
</evidence>
<keyword evidence="1" id="KW-0175">Coiled coil</keyword>
<keyword evidence="3" id="KW-1185">Reference proteome</keyword>
<name>A0A937FFJ7_9CLOT</name>
<dbReference type="InterPro" id="IPR018540">
    <property type="entry name" value="Spo0E-like"/>
</dbReference>
<dbReference type="GO" id="GO:0046983">
    <property type="term" value="F:protein dimerization activity"/>
    <property type="evidence" value="ECO:0007669"/>
    <property type="project" value="InterPro"/>
</dbReference>
<dbReference type="RefSeq" id="WP_202768437.1">
    <property type="nucleotide sequence ID" value="NZ_JAESWA010000023.1"/>
</dbReference>
<comment type="caution">
    <text evidence="2">The sequence shown here is derived from an EMBL/GenBank/DDBJ whole genome shotgun (WGS) entry which is preliminary data.</text>
</comment>